<evidence type="ECO:0000313" key="1">
    <source>
        <dbReference type="EMBL" id="PWJ92064.1"/>
    </source>
</evidence>
<dbReference type="Proteomes" id="UP000245921">
    <property type="component" value="Unassembled WGS sequence"/>
</dbReference>
<reference evidence="1 2" key="1">
    <citation type="submission" date="2018-05" db="EMBL/GenBank/DDBJ databases">
        <title>Genomic Encyclopedia of Type Strains, Phase IV (KMG-IV): sequencing the most valuable type-strain genomes for metagenomic binning, comparative biology and taxonomic classification.</title>
        <authorList>
            <person name="Goeker M."/>
        </authorList>
    </citation>
    <scope>NUCLEOTIDE SEQUENCE [LARGE SCALE GENOMIC DNA]</scope>
    <source>
        <strain evidence="1 2">DSM 24906</strain>
    </source>
</reference>
<accession>A0AA45HIM0</accession>
<organism evidence="1 2">
    <name type="scientific">Oceanotoga teriensis</name>
    <dbReference type="NCBI Taxonomy" id="515440"/>
    <lineage>
        <taxon>Bacteria</taxon>
        <taxon>Thermotogati</taxon>
        <taxon>Thermotogota</taxon>
        <taxon>Thermotogae</taxon>
        <taxon>Petrotogales</taxon>
        <taxon>Petrotogaceae</taxon>
        <taxon>Oceanotoga</taxon>
    </lineage>
</organism>
<sequence>MKFFEKLKDLDLKNRITGFISDEDITELSFPSVVYFNGKDIDNQDVKVIMVDYDRVLEIWAGNKNTDKEFQEVNNLLRSETMCNYRIENYNLPLLWEDFREYVKFFLESGELEILCFNYIDERKSHEEVMFGFERSIKLLNLIREYSIDLLTNKKNIFQMDVVNSGKMIVFSIETNRYINLANKFETESEKKFLWFILNLIMKKKILKRFFNYKPAKVSKGMMGFSVLETDSEELKKSLYGLNEDLIYDEENVINLVKNNEYFMDKFSQYSEFVGMIKKETRMDYENVENMFLDYFVKQGDSFIENSIVLAEKLKEL</sequence>
<keyword evidence="2" id="KW-1185">Reference proteome</keyword>
<comment type="caution">
    <text evidence="1">The sequence shown here is derived from an EMBL/GenBank/DDBJ whole genome shotgun (WGS) entry which is preliminary data.</text>
</comment>
<dbReference type="EMBL" id="QGGI01000010">
    <property type="protein sequence ID" value="PWJ92064.1"/>
    <property type="molecule type" value="Genomic_DNA"/>
</dbReference>
<dbReference type="RefSeq" id="WP_109604985.1">
    <property type="nucleotide sequence ID" value="NZ_QGGI01000010.1"/>
</dbReference>
<protein>
    <submittedName>
        <fullName evidence="1">Uncharacterized protein</fullName>
    </submittedName>
</protein>
<proteinExistence type="predicted"/>
<evidence type="ECO:0000313" key="2">
    <source>
        <dbReference type="Proteomes" id="UP000245921"/>
    </source>
</evidence>
<dbReference type="AlphaFoldDB" id="A0AA45HIM0"/>
<gene>
    <name evidence="1" type="ORF">C7380_11057</name>
</gene>
<name>A0AA45HIM0_9BACT</name>